<protein>
    <recommendedName>
        <fullName evidence="4">FAD/NAD(P)-binding domain-containing protein</fullName>
    </recommendedName>
</protein>
<dbReference type="PRINTS" id="PR00368">
    <property type="entry name" value="FADPNR"/>
</dbReference>
<evidence type="ECO:0000313" key="5">
    <source>
        <dbReference type="EMBL" id="ODQ61541.1"/>
    </source>
</evidence>
<feature type="domain" description="FAD/NAD(P)-binding" evidence="4">
    <location>
        <begin position="5"/>
        <end position="135"/>
    </location>
</feature>
<evidence type="ECO:0000256" key="3">
    <source>
        <dbReference type="ARBA" id="ARBA00023002"/>
    </source>
</evidence>
<evidence type="ECO:0000256" key="1">
    <source>
        <dbReference type="ARBA" id="ARBA00009333"/>
    </source>
</evidence>
<comment type="similarity">
    <text evidence="1">Belongs to the class-II pyridine nucleotide-disulfide oxidoreductase family.</text>
</comment>
<proteinExistence type="inferred from homology"/>
<keyword evidence="2" id="KW-0285">Flavoprotein</keyword>
<keyword evidence="6" id="KW-1185">Reference proteome</keyword>
<dbReference type="RefSeq" id="XP_019040748.1">
    <property type="nucleotide sequence ID" value="XM_019184252.1"/>
</dbReference>
<dbReference type="GO" id="GO:0097237">
    <property type="term" value="P:cellular response to toxic substance"/>
    <property type="evidence" value="ECO:0007669"/>
    <property type="project" value="UniProtKB-ARBA"/>
</dbReference>
<gene>
    <name evidence="5" type="ORF">WICANDRAFT_75751</name>
</gene>
<dbReference type="InterPro" id="IPR023753">
    <property type="entry name" value="FAD/NAD-binding_dom"/>
</dbReference>
<evidence type="ECO:0000256" key="2">
    <source>
        <dbReference type="ARBA" id="ARBA00022630"/>
    </source>
</evidence>
<keyword evidence="3" id="KW-0560">Oxidoreductase</keyword>
<dbReference type="STRING" id="683960.A0A1E3P7Y9"/>
<sequence length="309" mass="34078">MKVCDVVVIGGSAAGLQATLTLARALVSVICIDSDQPCNRYAKESHNFLSNDGVEPLKLKKTSWDQVSKYNSVHLIHDKVQDVHQKDLDNGFIVKTFGNLEISAKRLIFASGMNDNIEKTGINNIEKFWGNSIIICPYCHGFEFSGKKTGLYFNSPMLFQIMSPILYNWSKDLTLIFPEKVFEELDSVTADKFKEKKITVVKGSVVEVNGDDSLSSVTLDNNTTIDLDVLYIIPPSTVNNKEMLTKLGVEFDEMSLVKVDAQQSTNVKGVKAAGDCTTMMRSLAGSAAQGLMAGASICHDIFQEKWAEE</sequence>
<organism evidence="5 6">
    <name type="scientific">Wickerhamomyces anomalus (strain ATCC 58044 / CBS 1984 / NCYC 433 / NRRL Y-366-8)</name>
    <name type="common">Yeast</name>
    <name type="synonym">Hansenula anomala</name>
    <dbReference type="NCBI Taxonomy" id="683960"/>
    <lineage>
        <taxon>Eukaryota</taxon>
        <taxon>Fungi</taxon>
        <taxon>Dikarya</taxon>
        <taxon>Ascomycota</taxon>
        <taxon>Saccharomycotina</taxon>
        <taxon>Saccharomycetes</taxon>
        <taxon>Phaffomycetales</taxon>
        <taxon>Wickerhamomycetaceae</taxon>
        <taxon>Wickerhamomyces</taxon>
    </lineage>
</organism>
<evidence type="ECO:0000259" key="4">
    <source>
        <dbReference type="Pfam" id="PF07992"/>
    </source>
</evidence>
<name>A0A1E3P7Y9_WICAA</name>
<dbReference type="InterPro" id="IPR036188">
    <property type="entry name" value="FAD/NAD-bd_sf"/>
</dbReference>
<dbReference type="EMBL" id="KV454208">
    <property type="protein sequence ID" value="ODQ61541.1"/>
    <property type="molecule type" value="Genomic_DNA"/>
</dbReference>
<dbReference type="Gene3D" id="3.50.50.60">
    <property type="entry name" value="FAD/NAD(P)-binding domain"/>
    <property type="match status" value="2"/>
</dbReference>
<dbReference type="Proteomes" id="UP000094112">
    <property type="component" value="Unassembled WGS sequence"/>
</dbReference>
<dbReference type="PRINTS" id="PR00469">
    <property type="entry name" value="PNDRDTASEII"/>
</dbReference>
<dbReference type="SUPFAM" id="SSF51905">
    <property type="entry name" value="FAD/NAD(P)-binding domain"/>
    <property type="match status" value="1"/>
</dbReference>
<reference evidence="5 6" key="1">
    <citation type="journal article" date="2016" name="Proc. Natl. Acad. Sci. U.S.A.">
        <title>Comparative genomics of biotechnologically important yeasts.</title>
        <authorList>
            <person name="Riley R."/>
            <person name="Haridas S."/>
            <person name="Wolfe K.H."/>
            <person name="Lopes M.R."/>
            <person name="Hittinger C.T."/>
            <person name="Goeker M."/>
            <person name="Salamov A.A."/>
            <person name="Wisecaver J.H."/>
            <person name="Long T.M."/>
            <person name="Calvey C.H."/>
            <person name="Aerts A.L."/>
            <person name="Barry K.W."/>
            <person name="Choi C."/>
            <person name="Clum A."/>
            <person name="Coughlan A.Y."/>
            <person name="Deshpande S."/>
            <person name="Douglass A.P."/>
            <person name="Hanson S.J."/>
            <person name="Klenk H.-P."/>
            <person name="LaButti K.M."/>
            <person name="Lapidus A."/>
            <person name="Lindquist E.A."/>
            <person name="Lipzen A.M."/>
            <person name="Meier-Kolthoff J.P."/>
            <person name="Ohm R.A."/>
            <person name="Otillar R.P."/>
            <person name="Pangilinan J.L."/>
            <person name="Peng Y."/>
            <person name="Rokas A."/>
            <person name="Rosa C.A."/>
            <person name="Scheuner C."/>
            <person name="Sibirny A.A."/>
            <person name="Slot J.C."/>
            <person name="Stielow J.B."/>
            <person name="Sun H."/>
            <person name="Kurtzman C.P."/>
            <person name="Blackwell M."/>
            <person name="Grigoriev I.V."/>
            <person name="Jeffries T.W."/>
        </authorList>
    </citation>
    <scope>NUCLEOTIDE SEQUENCE [LARGE SCALE GENOMIC DNA]</scope>
    <source>
        <strain evidence="6">ATCC 58044 / CBS 1984 / NCYC 433 / NRRL Y-366-8</strain>
    </source>
</reference>
<dbReference type="PANTHER" id="PTHR48105">
    <property type="entry name" value="THIOREDOXIN REDUCTASE 1-RELATED-RELATED"/>
    <property type="match status" value="1"/>
</dbReference>
<dbReference type="Pfam" id="PF07992">
    <property type="entry name" value="Pyr_redox_2"/>
    <property type="match status" value="2"/>
</dbReference>
<dbReference type="AlphaFoldDB" id="A0A1E3P7Y9"/>
<evidence type="ECO:0000313" key="6">
    <source>
        <dbReference type="Proteomes" id="UP000094112"/>
    </source>
</evidence>
<dbReference type="GeneID" id="30201498"/>
<dbReference type="OrthoDB" id="10260355at2759"/>
<dbReference type="GO" id="GO:0016491">
    <property type="term" value="F:oxidoreductase activity"/>
    <property type="evidence" value="ECO:0007669"/>
    <property type="project" value="UniProtKB-KW"/>
</dbReference>
<accession>A0A1E3P7Y9</accession>
<dbReference type="InterPro" id="IPR050097">
    <property type="entry name" value="Ferredoxin-NADP_redctase_2"/>
</dbReference>
<feature type="domain" description="FAD/NAD(P)-binding" evidence="4">
    <location>
        <begin position="182"/>
        <end position="289"/>
    </location>
</feature>